<dbReference type="InterPro" id="IPR014729">
    <property type="entry name" value="Rossmann-like_a/b/a_fold"/>
</dbReference>
<dbReference type="EMBL" id="JAVKPK010000053">
    <property type="protein sequence ID" value="MDR7666525.1"/>
    <property type="molecule type" value="Genomic_DNA"/>
</dbReference>
<keyword evidence="4" id="KW-1185">Reference proteome</keyword>
<organism evidence="3 4">
    <name type="scientific">Methanosarcina baikalica</name>
    <dbReference type="NCBI Taxonomy" id="3073890"/>
    <lineage>
        <taxon>Archaea</taxon>
        <taxon>Methanobacteriati</taxon>
        <taxon>Methanobacteriota</taxon>
        <taxon>Stenosarchaea group</taxon>
        <taxon>Methanomicrobia</taxon>
        <taxon>Methanosarcinales</taxon>
        <taxon>Methanosarcinaceae</taxon>
        <taxon>Methanosarcina</taxon>
    </lineage>
</organism>
<feature type="domain" description="UspA" evidence="2">
    <location>
        <begin position="6"/>
        <end position="145"/>
    </location>
</feature>
<dbReference type="RefSeq" id="WP_310576553.1">
    <property type="nucleotide sequence ID" value="NZ_JAVKPK010000053.1"/>
</dbReference>
<name>A0ABU2D3F9_9EURY</name>
<comment type="similarity">
    <text evidence="1">Belongs to the universal stress protein A family.</text>
</comment>
<dbReference type="PIRSF" id="PIRSF006276">
    <property type="entry name" value="UspA"/>
    <property type="match status" value="1"/>
</dbReference>
<dbReference type="Gene3D" id="3.40.50.620">
    <property type="entry name" value="HUPs"/>
    <property type="match status" value="1"/>
</dbReference>
<dbReference type="SUPFAM" id="SSF52402">
    <property type="entry name" value="Adenine nucleotide alpha hydrolases-like"/>
    <property type="match status" value="1"/>
</dbReference>
<gene>
    <name evidence="3" type="ORF">RG963_12185</name>
</gene>
<evidence type="ECO:0000313" key="4">
    <source>
        <dbReference type="Proteomes" id="UP001246244"/>
    </source>
</evidence>
<evidence type="ECO:0000259" key="2">
    <source>
        <dbReference type="Pfam" id="PF00582"/>
    </source>
</evidence>
<reference evidence="4" key="1">
    <citation type="submission" date="2023-07" db="EMBL/GenBank/DDBJ databases">
        <title>Whole-genome sequencing of a new Methanosarcina sp. Z-7115.</title>
        <authorList>
            <person name="Zhilina T.N."/>
            <person name="Merkel A.Y."/>
        </authorList>
    </citation>
    <scope>NUCLEOTIDE SEQUENCE [LARGE SCALE GENOMIC DNA]</scope>
    <source>
        <strain evidence="4">Z-7115</strain>
    </source>
</reference>
<dbReference type="CDD" id="cd00293">
    <property type="entry name" value="USP-like"/>
    <property type="match status" value="1"/>
</dbReference>
<evidence type="ECO:0000256" key="1">
    <source>
        <dbReference type="ARBA" id="ARBA00008791"/>
    </source>
</evidence>
<dbReference type="Proteomes" id="UP001246244">
    <property type="component" value="Unassembled WGS sequence"/>
</dbReference>
<dbReference type="InterPro" id="IPR006016">
    <property type="entry name" value="UspA"/>
</dbReference>
<dbReference type="PRINTS" id="PR01438">
    <property type="entry name" value="UNVRSLSTRESS"/>
</dbReference>
<dbReference type="InterPro" id="IPR006015">
    <property type="entry name" value="Universal_stress_UspA"/>
</dbReference>
<proteinExistence type="inferred from homology"/>
<accession>A0ABU2D3F9</accession>
<comment type="caution">
    <text evidence="3">The sequence shown here is derived from an EMBL/GenBank/DDBJ whole genome shotgun (WGS) entry which is preliminary data.</text>
</comment>
<evidence type="ECO:0000313" key="3">
    <source>
        <dbReference type="EMBL" id="MDR7666525.1"/>
    </source>
</evidence>
<protein>
    <submittedName>
        <fullName evidence="3">Universal stress protein</fullName>
    </submittedName>
</protein>
<dbReference type="PANTHER" id="PTHR46268">
    <property type="entry name" value="STRESS RESPONSE PROTEIN NHAX"/>
    <property type="match status" value="1"/>
</dbReference>
<sequence length="148" mass="16117">MTSDFYRNIVIATDGSDNSKKAISYGIEIAKLSGATVHALYVVDTSSFSSIPMDAGWEAMYEILRKEGEKAIFEVKERGEASGVAVREVIWEGHPSTEIIDFAENNNADLIVMGTLGKTGLDRFLMGSVAEKVVRGSKVPVLVVRSEE</sequence>
<dbReference type="PANTHER" id="PTHR46268:SF6">
    <property type="entry name" value="UNIVERSAL STRESS PROTEIN UP12"/>
    <property type="match status" value="1"/>
</dbReference>
<dbReference type="Pfam" id="PF00582">
    <property type="entry name" value="Usp"/>
    <property type="match status" value="1"/>
</dbReference>